<protein>
    <submittedName>
        <fullName evidence="2">Universal stress protein</fullName>
    </submittedName>
</protein>
<accession>A0ABD5S1H4</accession>
<name>A0ABD5S1H4_9EURY</name>
<evidence type="ECO:0000259" key="1">
    <source>
        <dbReference type="Pfam" id="PF00582"/>
    </source>
</evidence>
<reference evidence="2 3" key="1">
    <citation type="journal article" date="2019" name="Int. J. Syst. Evol. Microbiol.">
        <title>The Global Catalogue of Microorganisms (GCM) 10K type strain sequencing project: providing services to taxonomists for standard genome sequencing and annotation.</title>
        <authorList>
            <consortium name="The Broad Institute Genomics Platform"/>
            <consortium name="The Broad Institute Genome Sequencing Center for Infectious Disease"/>
            <person name="Wu L."/>
            <person name="Ma J."/>
        </authorList>
    </citation>
    <scope>NUCLEOTIDE SEQUENCE [LARGE SCALE GENOMIC DNA]</scope>
    <source>
        <strain evidence="2 3">NBRC 111368</strain>
    </source>
</reference>
<feature type="non-terminal residue" evidence="2">
    <location>
        <position position="1"/>
    </location>
</feature>
<dbReference type="SUPFAM" id="SSF52402">
    <property type="entry name" value="Adenine nucleotide alpha hydrolases-like"/>
    <property type="match status" value="1"/>
</dbReference>
<dbReference type="InterPro" id="IPR006016">
    <property type="entry name" value="UspA"/>
</dbReference>
<dbReference type="EMBL" id="JBHSWU010000585">
    <property type="protein sequence ID" value="MFC6725558.1"/>
    <property type="molecule type" value="Genomic_DNA"/>
</dbReference>
<evidence type="ECO:0000313" key="2">
    <source>
        <dbReference type="EMBL" id="MFC6725558.1"/>
    </source>
</evidence>
<dbReference type="Gene3D" id="3.40.50.620">
    <property type="entry name" value="HUPs"/>
    <property type="match status" value="1"/>
</dbReference>
<dbReference type="Proteomes" id="UP001596328">
    <property type="component" value="Unassembled WGS sequence"/>
</dbReference>
<dbReference type="AlphaFoldDB" id="A0ABD5S1H4"/>
<comment type="caution">
    <text evidence="2">The sequence shown here is derived from an EMBL/GenBank/DDBJ whole genome shotgun (WGS) entry which is preliminary data.</text>
</comment>
<keyword evidence="3" id="KW-1185">Reference proteome</keyword>
<organism evidence="2 3">
    <name type="scientific">Halobium palmae</name>
    <dbReference type="NCBI Taxonomy" id="1776492"/>
    <lineage>
        <taxon>Archaea</taxon>
        <taxon>Methanobacteriati</taxon>
        <taxon>Methanobacteriota</taxon>
        <taxon>Stenosarchaea group</taxon>
        <taxon>Halobacteria</taxon>
        <taxon>Halobacteriales</taxon>
        <taxon>Haloferacaceae</taxon>
        <taxon>Halobium</taxon>
    </lineage>
</organism>
<dbReference type="InterPro" id="IPR014729">
    <property type="entry name" value="Rossmann-like_a/b/a_fold"/>
</dbReference>
<feature type="domain" description="UspA" evidence="1">
    <location>
        <begin position="8"/>
        <end position="59"/>
    </location>
</feature>
<proteinExistence type="predicted"/>
<sequence>VADDVELSVVARTTDDVAETVLEVAQERGCDHAFLLGKRRSPTGKALFGDVAQQVVLNFDGYVTLSTS</sequence>
<evidence type="ECO:0000313" key="3">
    <source>
        <dbReference type="Proteomes" id="UP001596328"/>
    </source>
</evidence>
<dbReference type="Pfam" id="PF00582">
    <property type="entry name" value="Usp"/>
    <property type="match status" value="1"/>
</dbReference>
<gene>
    <name evidence="2" type="ORF">ACFQE1_14520</name>
</gene>